<dbReference type="NCBIfam" id="TIGR00074">
    <property type="entry name" value="hypC_hupF"/>
    <property type="match status" value="1"/>
</dbReference>
<name>A0ABS0BV16_9GAMM</name>
<dbReference type="Proteomes" id="UP001193680">
    <property type="component" value="Unassembled WGS sequence"/>
</dbReference>
<comment type="caution">
    <text evidence="2">The sequence shown here is derived from an EMBL/GenBank/DDBJ whole genome shotgun (WGS) entry which is preliminary data.</text>
</comment>
<dbReference type="PANTHER" id="PTHR35177">
    <property type="entry name" value="HYDROGENASE MATURATION FACTOR HYBG"/>
    <property type="match status" value="1"/>
</dbReference>
<protein>
    <submittedName>
        <fullName evidence="2">HypC/HybG/HupF family hydrogenase formation chaperone</fullName>
    </submittedName>
</protein>
<keyword evidence="3" id="KW-1185">Reference proteome</keyword>
<evidence type="ECO:0000313" key="3">
    <source>
        <dbReference type="Proteomes" id="UP001193680"/>
    </source>
</evidence>
<evidence type="ECO:0000256" key="1">
    <source>
        <dbReference type="ARBA" id="ARBA00006018"/>
    </source>
</evidence>
<dbReference type="PANTHER" id="PTHR35177:SF2">
    <property type="entry name" value="HYDROGENASE MATURATION FACTOR HYBG"/>
    <property type="match status" value="1"/>
</dbReference>
<organism evidence="2 3">
    <name type="scientific">Thiomicrorhabdus heinhorstiae</name>
    <dbReference type="NCBI Taxonomy" id="2748010"/>
    <lineage>
        <taxon>Bacteria</taxon>
        <taxon>Pseudomonadati</taxon>
        <taxon>Pseudomonadota</taxon>
        <taxon>Gammaproteobacteria</taxon>
        <taxon>Thiotrichales</taxon>
        <taxon>Piscirickettsiaceae</taxon>
        <taxon>Thiomicrorhabdus</taxon>
    </lineage>
</organism>
<dbReference type="Gene3D" id="2.30.30.140">
    <property type="match status" value="1"/>
</dbReference>
<dbReference type="EMBL" id="JACBGI020000005">
    <property type="protein sequence ID" value="MBF6057673.1"/>
    <property type="molecule type" value="Genomic_DNA"/>
</dbReference>
<accession>A0ABS0BV16</accession>
<dbReference type="Pfam" id="PF01455">
    <property type="entry name" value="HupF_HypC"/>
    <property type="match status" value="1"/>
</dbReference>
<dbReference type="SUPFAM" id="SSF159127">
    <property type="entry name" value="HupF/HypC-like"/>
    <property type="match status" value="1"/>
</dbReference>
<gene>
    <name evidence="2" type="primary">hypC</name>
    <name evidence="2" type="ORF">H8792_004905</name>
</gene>
<proteinExistence type="inferred from homology"/>
<reference evidence="2 3" key="1">
    <citation type="submission" date="2020-06" db="EMBL/GenBank/DDBJ databases">
        <authorList>
            <person name="Scott K."/>
        </authorList>
    </citation>
    <scope>NUCLEOTIDE SEQUENCE [LARGE SCALE GENOMIC DNA]</scope>
    <source>
        <strain evidence="2 3">HH1</strain>
    </source>
</reference>
<sequence length="110" mass="12251">MCIGVPMEILSCEGLVAHCCNEEERREQEVDMSLLGEQPAGTWVLVFLGVAREVIEMDVLDQVLSARKAMAVALEGGDVDAFFADLIDREPELPNFLKEEKRENSAKKLN</sequence>
<dbReference type="PRINTS" id="PR00445">
    <property type="entry name" value="HUPFHYPC"/>
</dbReference>
<evidence type="ECO:0000313" key="2">
    <source>
        <dbReference type="EMBL" id="MBF6057673.1"/>
    </source>
</evidence>
<comment type="similarity">
    <text evidence="1">Belongs to the HupF/HypC family.</text>
</comment>
<dbReference type="InterPro" id="IPR001109">
    <property type="entry name" value="Hydrogenase_HupF/HypC"/>
</dbReference>
<reference evidence="2 3" key="2">
    <citation type="submission" date="2020-11" db="EMBL/GenBank/DDBJ databases">
        <title>Sulfur oxidizing isolate from Hospital Hole Sinkhole.</title>
        <authorList>
            <person name="Scott K.M."/>
        </authorList>
    </citation>
    <scope>NUCLEOTIDE SEQUENCE [LARGE SCALE GENOMIC DNA]</scope>
    <source>
        <strain evidence="2 3">HH1</strain>
    </source>
</reference>
<dbReference type="RefSeq" id="WP_185977811.1">
    <property type="nucleotide sequence ID" value="NZ_JACBGI020000005.1"/>
</dbReference>